<reference evidence="2 3" key="1">
    <citation type="submission" date="2019-09" db="EMBL/GenBank/DDBJ databases">
        <authorList>
            <person name="Dittami M. S."/>
        </authorList>
    </citation>
    <scope>NUCLEOTIDE SEQUENCE [LARGE SCALE GENOMIC DNA]</scope>
    <source>
        <strain evidence="2">SPHINGO391</strain>
    </source>
</reference>
<evidence type="ECO:0000313" key="3">
    <source>
        <dbReference type="Proteomes" id="UP000326857"/>
    </source>
</evidence>
<dbReference type="AlphaFoldDB" id="A0A5E7ZFN8"/>
<evidence type="ECO:0000256" key="1">
    <source>
        <dbReference type="SAM" id="MobiDB-lite"/>
    </source>
</evidence>
<dbReference type="Proteomes" id="UP000326857">
    <property type="component" value="Unassembled WGS sequence"/>
</dbReference>
<dbReference type="EMBL" id="CABVLI010000040">
    <property type="protein sequence ID" value="VVT17587.1"/>
    <property type="molecule type" value="Genomic_DNA"/>
</dbReference>
<gene>
    <name evidence="2" type="ORF">SPHINGO391_450121</name>
</gene>
<protein>
    <submittedName>
        <fullName evidence="2">Uncharacterized protein</fullName>
    </submittedName>
</protein>
<sequence>MRVFDDFRRNSMPPASHRQACNHRSSTTNEGDMMLDKLPPPSASLRLYQVSYETWIPPVIVAATAPERAAAIATYGRPPEPGLPETIVIDVTDEFMALSRICAGTSMGDRGAQGK</sequence>
<evidence type="ECO:0000313" key="2">
    <source>
        <dbReference type="EMBL" id="VVT17587.1"/>
    </source>
</evidence>
<proteinExistence type="predicted"/>
<accession>A0A5E7ZFN8</accession>
<feature type="region of interest" description="Disordered" evidence="1">
    <location>
        <begin position="1"/>
        <end position="38"/>
    </location>
</feature>
<name>A0A5E7ZFN8_9SPHN</name>
<organism evidence="2 3">
    <name type="scientific">Sphingomonas aurantiaca</name>
    <dbReference type="NCBI Taxonomy" id="185949"/>
    <lineage>
        <taxon>Bacteria</taxon>
        <taxon>Pseudomonadati</taxon>
        <taxon>Pseudomonadota</taxon>
        <taxon>Alphaproteobacteria</taxon>
        <taxon>Sphingomonadales</taxon>
        <taxon>Sphingomonadaceae</taxon>
        <taxon>Sphingomonas</taxon>
    </lineage>
</organism>